<reference evidence="1 2" key="1">
    <citation type="submission" date="2020-10" db="EMBL/GenBank/DDBJ databases">
        <title>Ca. Dormibacterota MAGs.</title>
        <authorList>
            <person name="Montgomery K."/>
        </authorList>
    </citation>
    <scope>NUCLEOTIDE SEQUENCE [LARGE SCALE GENOMIC DNA]</scope>
    <source>
        <strain evidence="1">Mitchell_Peninsula_5</strain>
    </source>
</reference>
<organism evidence="1 2">
    <name type="scientific">Candidatus Amunia macphersoniae</name>
    <dbReference type="NCBI Taxonomy" id="3127014"/>
    <lineage>
        <taxon>Bacteria</taxon>
        <taxon>Bacillati</taxon>
        <taxon>Candidatus Dormiibacterota</taxon>
        <taxon>Candidatus Dormibacteria</taxon>
        <taxon>Candidatus Aeolococcales</taxon>
        <taxon>Candidatus Aeolococcaceae</taxon>
        <taxon>Candidatus Amunia</taxon>
    </lineage>
</organism>
<dbReference type="Proteomes" id="UP000614410">
    <property type="component" value="Unassembled WGS sequence"/>
</dbReference>
<comment type="caution">
    <text evidence="1">The sequence shown here is derived from an EMBL/GenBank/DDBJ whole genome shotgun (WGS) entry which is preliminary data.</text>
</comment>
<name>A0A934KP95_9BACT</name>
<dbReference type="EMBL" id="JAEKNN010000068">
    <property type="protein sequence ID" value="MBJ7610593.1"/>
    <property type="molecule type" value="Genomic_DNA"/>
</dbReference>
<protein>
    <submittedName>
        <fullName evidence="1">Uncharacterized protein</fullName>
    </submittedName>
</protein>
<gene>
    <name evidence="1" type="ORF">JF887_14390</name>
</gene>
<accession>A0A934KP95</accession>
<evidence type="ECO:0000313" key="1">
    <source>
        <dbReference type="EMBL" id="MBJ7610593.1"/>
    </source>
</evidence>
<dbReference type="AlphaFoldDB" id="A0A934KP95"/>
<proteinExistence type="predicted"/>
<evidence type="ECO:0000313" key="2">
    <source>
        <dbReference type="Proteomes" id="UP000614410"/>
    </source>
</evidence>
<sequence>MRDRSVVERFRLQPGEMYRVAYITGGPQARRMSRSLAVFEGMVEHRRWGGEIASCLDFALPQGRALSLLDSQLVDVRPAGLNERGQWVLVSQEIRRRHRAPRRPVAS</sequence>